<dbReference type="OrthoDB" id="10020956at2759"/>
<evidence type="ECO:0000313" key="6">
    <source>
        <dbReference type="EnsemblMetazoa" id="XP_019760637.1"/>
    </source>
</evidence>
<dbReference type="OMA" id="FNPDAYC"/>
<accession>N6U5F9</accession>
<keyword evidence="1" id="KW-0479">Metal-binding</keyword>
<gene>
    <name evidence="6" type="primary">109538038</name>
    <name evidence="5" type="ORF">D910_11946</name>
    <name evidence="4" type="ORF">YQE_06681</name>
</gene>
<evidence type="ECO:0000313" key="7">
    <source>
        <dbReference type="Proteomes" id="UP000019118"/>
    </source>
</evidence>
<evidence type="ECO:0000256" key="2">
    <source>
        <dbReference type="SAM" id="MobiDB-lite"/>
    </source>
</evidence>
<dbReference type="EMBL" id="KB632399">
    <property type="protein sequence ID" value="ERL94671.1"/>
    <property type="molecule type" value="Genomic_DNA"/>
</dbReference>
<dbReference type="Proteomes" id="UP000019118">
    <property type="component" value="Unassembled WGS sequence"/>
</dbReference>
<dbReference type="GO" id="GO:0008270">
    <property type="term" value="F:zinc ion binding"/>
    <property type="evidence" value="ECO:0007669"/>
    <property type="project" value="UniProtKB-KW"/>
</dbReference>
<feature type="compositionally biased region" description="Low complexity" evidence="2">
    <location>
        <begin position="316"/>
        <end position="327"/>
    </location>
</feature>
<dbReference type="Gene3D" id="3.30.160.60">
    <property type="entry name" value="Classic Zinc Finger"/>
    <property type="match status" value="3"/>
</dbReference>
<dbReference type="KEGG" id="dpa:109538038"/>
<feature type="compositionally biased region" description="Polar residues" evidence="2">
    <location>
        <begin position="64"/>
        <end position="76"/>
    </location>
</feature>
<dbReference type="Proteomes" id="UP000030742">
    <property type="component" value="Unassembled WGS sequence"/>
</dbReference>
<keyword evidence="1" id="KW-0863">Zinc-finger</keyword>
<sequence length="1082" mass="121177">MTSVTIPSGTGPPHGGYTSARDQISNSESEFESTRSSKRCRSLPSTTDSCKKRRKQSTPIRIYNSESESAGDSSVHLSPYLDSKPAESPENIDLRCHMCQLEFETSEQLQNHISRGHHYVGCKTESEEQEDDARSTTPAFTDVPLCLSMHRPEIQWTGDMHSKDWGNHNMQNMSFSTNNPVFMTMPQFHQPENVQIKPIRIFNVDAYCGLCNKEFCNKYFLKTHKANKHGIYTDLIATEHQLPTTVNMTSTTSTMNLKLSTSVPSLDVSLKNESKTSINALNPYGVVFPCSFSNKLSKQSGVLTENELNDVQNPISVSTSNGPSSSSESDKLISEDQGTDVCASPGTTQAEPTSTKNESDGTAVLFYDSAKMSPSQSNREMDISSRLRRIGVMNPKAYCEICNKEYCNKYFLRTHKMKRHGIFISDEKDQKMEGLSNNSWPSTIQTSPLNLIVTEQAFANDRKTTSPNDISCEICGIKFQNTSLAHLHNYTVHSKTTPKDFESNLDMGFGPVAADSRKLLEKCRITTSDKSRNPDAISEDLQKLQSMILQLNDLDVTKVSTTCSSCNKEFENRFYLHAHMVTEHGLLLEDNTDLEKSHDSENSSNANICDLCGKDFQNSAEMKAHILEVHSNLTSVPDNNKEEYGNENISPDKPPSKIFVSGVSAPERRLSVNVTPTSSYCEICNKELCNKYFMKTHMQRMHGIEIENGAQIGGVVCDICNKELCSKYFLRVHKHNTHGIVEYGASLLQPRKPEEQPPLQPRLSTPEPEPSLKPSDLADLSQRYFTHFTEVCPMCSRRFRSTKWLKSHMLNDHGQAGADKWLELEQQVQQSLGQNSKPSKAIKIERASPNLKVTNGNQDLNSKSIGIQNVLTTIFGSDEANSKSYQCSYCPYTSTLLPLLFIHERTHTINENIPLKCPVCPQSFLERDLFQRHMYSHHPFLPPLFNGHTDINNDQPGQQKLEELESLHIKMEENSEQSKPSLSEAATKNKSRISVAELPMELSQSLQDVARKAQLPATYALPQPHAETSQEEVSAEAPGYVMQAFLLEDSAADRRVVPAVVFLPMLQKQPSPLTVTFTLTPA</sequence>
<dbReference type="AlphaFoldDB" id="N6U5F9"/>
<feature type="domain" description="C2H2-type" evidence="3">
    <location>
        <begin position="561"/>
        <end position="584"/>
    </location>
</feature>
<evidence type="ECO:0000259" key="3">
    <source>
        <dbReference type="PROSITE" id="PS50157"/>
    </source>
</evidence>
<evidence type="ECO:0000256" key="1">
    <source>
        <dbReference type="PROSITE-ProRule" id="PRU00042"/>
    </source>
</evidence>
<dbReference type="PANTHER" id="PTHR21190:SF1">
    <property type="entry name" value="GH10077P"/>
    <property type="match status" value="1"/>
</dbReference>
<evidence type="ECO:0000313" key="8">
    <source>
        <dbReference type="Proteomes" id="UP000030742"/>
    </source>
</evidence>
<dbReference type="SMART" id="SM00355">
    <property type="entry name" value="ZnF_C2H2"/>
    <property type="match status" value="11"/>
</dbReference>
<proteinExistence type="predicted"/>
<dbReference type="Pfam" id="PF13894">
    <property type="entry name" value="zf-C2H2_4"/>
    <property type="match status" value="1"/>
</dbReference>
<reference evidence="6" key="2">
    <citation type="submission" date="2024-08" db="UniProtKB">
        <authorList>
            <consortium name="EnsemblMetazoa"/>
        </authorList>
    </citation>
    <scope>IDENTIFICATION</scope>
</reference>
<dbReference type="SUPFAM" id="SSF57667">
    <property type="entry name" value="beta-beta-alpha zinc fingers"/>
    <property type="match status" value="1"/>
</dbReference>
<feature type="domain" description="C2H2-type" evidence="3">
    <location>
        <begin position="470"/>
        <end position="498"/>
    </location>
</feature>
<protein>
    <recommendedName>
        <fullName evidence="3">C2H2-type domain-containing protein</fullName>
    </recommendedName>
</protein>
<reference evidence="7 8" key="1">
    <citation type="journal article" date="2013" name="Genome Biol.">
        <title>Draft genome of the mountain pine beetle, Dendroctonus ponderosae Hopkins, a major forest pest.</title>
        <authorList>
            <person name="Keeling C.I."/>
            <person name="Yuen M.M."/>
            <person name="Liao N.Y."/>
            <person name="Docking T.R."/>
            <person name="Chan S.K."/>
            <person name="Taylor G.A."/>
            <person name="Palmquist D.L."/>
            <person name="Jackman S.D."/>
            <person name="Nguyen A."/>
            <person name="Li M."/>
            <person name="Henderson H."/>
            <person name="Janes J.K."/>
            <person name="Zhao Y."/>
            <person name="Pandoh P."/>
            <person name="Moore R."/>
            <person name="Sperling F.A."/>
            <person name="Huber D.P."/>
            <person name="Birol I."/>
            <person name="Jones S.J."/>
            <person name="Bohlmann J."/>
        </authorList>
    </citation>
    <scope>NUCLEOTIDE SEQUENCE</scope>
</reference>
<dbReference type="Pfam" id="PF00096">
    <property type="entry name" value="zf-C2H2"/>
    <property type="match status" value="1"/>
</dbReference>
<feature type="domain" description="C2H2-type" evidence="3">
    <location>
        <begin position="915"/>
        <end position="942"/>
    </location>
</feature>
<feature type="region of interest" description="Disordered" evidence="2">
    <location>
        <begin position="637"/>
        <end position="657"/>
    </location>
</feature>
<dbReference type="STRING" id="77166.N6U5F9"/>
<feature type="region of interest" description="Disordered" evidence="2">
    <location>
        <begin position="307"/>
        <end position="361"/>
    </location>
</feature>
<feature type="domain" description="C2H2-type" evidence="3">
    <location>
        <begin position="607"/>
        <end position="635"/>
    </location>
</feature>
<feature type="non-terminal residue" evidence="4">
    <location>
        <position position="1"/>
    </location>
</feature>
<dbReference type="EMBL" id="KB740967">
    <property type="protein sequence ID" value="ENN76840.1"/>
    <property type="molecule type" value="Genomic_DNA"/>
</dbReference>
<evidence type="ECO:0000313" key="4">
    <source>
        <dbReference type="EMBL" id="ENN76840.1"/>
    </source>
</evidence>
<keyword evidence="7" id="KW-1185">Reference proteome</keyword>
<dbReference type="PROSITE" id="PS00028">
    <property type="entry name" value="ZINC_FINGER_C2H2_1"/>
    <property type="match status" value="9"/>
</dbReference>
<dbReference type="EnsemblMetazoa" id="XM_019905078.1">
    <property type="protein sequence ID" value="XP_019760637.1"/>
    <property type="gene ID" value="LOC109538038"/>
</dbReference>
<organism evidence="4">
    <name type="scientific">Dendroctonus ponderosae</name>
    <name type="common">Mountain pine beetle</name>
    <dbReference type="NCBI Taxonomy" id="77166"/>
    <lineage>
        <taxon>Eukaryota</taxon>
        <taxon>Metazoa</taxon>
        <taxon>Ecdysozoa</taxon>
        <taxon>Arthropoda</taxon>
        <taxon>Hexapoda</taxon>
        <taxon>Insecta</taxon>
        <taxon>Pterygota</taxon>
        <taxon>Neoptera</taxon>
        <taxon>Endopterygota</taxon>
        <taxon>Coleoptera</taxon>
        <taxon>Polyphaga</taxon>
        <taxon>Cucujiformia</taxon>
        <taxon>Curculionidae</taxon>
        <taxon>Scolytinae</taxon>
        <taxon>Dendroctonus</taxon>
    </lineage>
</organism>
<evidence type="ECO:0000313" key="5">
    <source>
        <dbReference type="EMBL" id="ERL94671.1"/>
    </source>
</evidence>
<dbReference type="InterPro" id="IPR036236">
    <property type="entry name" value="Znf_C2H2_sf"/>
</dbReference>
<feature type="region of interest" description="Disordered" evidence="2">
    <location>
        <begin position="1"/>
        <end position="87"/>
    </location>
</feature>
<dbReference type="PANTHER" id="PTHR21190">
    <property type="entry name" value="GH10077P"/>
    <property type="match status" value="1"/>
</dbReference>
<dbReference type="PROSITE" id="PS50157">
    <property type="entry name" value="ZINC_FINGER_C2H2_2"/>
    <property type="match status" value="4"/>
</dbReference>
<feature type="compositionally biased region" description="Polar residues" evidence="2">
    <location>
        <begin position="345"/>
        <end position="356"/>
    </location>
</feature>
<dbReference type="InterPro" id="IPR013087">
    <property type="entry name" value="Znf_C2H2_type"/>
</dbReference>
<feature type="region of interest" description="Disordered" evidence="2">
    <location>
        <begin position="747"/>
        <end position="776"/>
    </location>
</feature>
<name>N6U5F9_DENPD</name>
<dbReference type="HOGENOM" id="CLU_003979_0_0_1"/>
<keyword evidence="1" id="KW-0862">Zinc</keyword>